<dbReference type="SMART" id="SM00829">
    <property type="entry name" value="PKS_ER"/>
    <property type="match status" value="1"/>
</dbReference>
<dbReference type="OrthoDB" id="3233595at2759"/>
<organism evidence="2 3">
    <name type="scientific">Coniophora puteana (strain RWD-64-598)</name>
    <name type="common">Brown rot fungus</name>
    <dbReference type="NCBI Taxonomy" id="741705"/>
    <lineage>
        <taxon>Eukaryota</taxon>
        <taxon>Fungi</taxon>
        <taxon>Dikarya</taxon>
        <taxon>Basidiomycota</taxon>
        <taxon>Agaricomycotina</taxon>
        <taxon>Agaricomycetes</taxon>
        <taxon>Agaricomycetidae</taxon>
        <taxon>Boletales</taxon>
        <taxon>Coniophorineae</taxon>
        <taxon>Coniophoraceae</taxon>
        <taxon>Coniophora</taxon>
    </lineage>
</organism>
<dbReference type="EMBL" id="JH711584">
    <property type="protein sequence ID" value="EIW77204.1"/>
    <property type="molecule type" value="Genomic_DNA"/>
</dbReference>
<dbReference type="PANTHER" id="PTHR45348:SF2">
    <property type="entry name" value="ZINC-TYPE ALCOHOL DEHYDROGENASE-LIKE PROTEIN C2E1P3.01"/>
    <property type="match status" value="1"/>
</dbReference>
<dbReference type="Gene3D" id="3.40.50.720">
    <property type="entry name" value="NAD(P)-binding Rossmann-like Domain"/>
    <property type="match status" value="1"/>
</dbReference>
<protein>
    <submittedName>
        <fullName evidence="2">GroES-like protein</fullName>
    </submittedName>
</protein>
<dbReference type="Pfam" id="PF08240">
    <property type="entry name" value="ADH_N"/>
    <property type="match status" value="1"/>
</dbReference>
<evidence type="ECO:0000313" key="2">
    <source>
        <dbReference type="EMBL" id="EIW77204.1"/>
    </source>
</evidence>
<dbReference type="InterPro" id="IPR020843">
    <property type="entry name" value="ER"/>
</dbReference>
<feature type="domain" description="Enoyl reductase (ER)" evidence="1">
    <location>
        <begin position="13"/>
        <end position="336"/>
    </location>
</feature>
<dbReference type="InterPro" id="IPR013154">
    <property type="entry name" value="ADH-like_N"/>
</dbReference>
<dbReference type="Proteomes" id="UP000053558">
    <property type="component" value="Unassembled WGS sequence"/>
</dbReference>
<dbReference type="SUPFAM" id="SSF51735">
    <property type="entry name" value="NAD(P)-binding Rossmann-fold domains"/>
    <property type="match status" value="1"/>
</dbReference>
<dbReference type="Pfam" id="PF00107">
    <property type="entry name" value="ADH_zinc_N"/>
    <property type="match status" value="1"/>
</dbReference>
<dbReference type="SUPFAM" id="SSF50129">
    <property type="entry name" value="GroES-like"/>
    <property type="match status" value="1"/>
</dbReference>
<gene>
    <name evidence="2" type="ORF">CONPUDRAFT_84378</name>
</gene>
<proteinExistence type="predicted"/>
<evidence type="ECO:0000313" key="3">
    <source>
        <dbReference type="Proteomes" id="UP000053558"/>
    </source>
</evidence>
<dbReference type="GeneID" id="19210752"/>
<dbReference type="KEGG" id="cput:CONPUDRAFT_84378"/>
<dbReference type="PANTHER" id="PTHR45348">
    <property type="entry name" value="HYPOTHETICAL OXIDOREDUCTASE (EUROFUNG)"/>
    <property type="match status" value="1"/>
</dbReference>
<accession>A0A5M3MEI3</accession>
<evidence type="ECO:0000259" key="1">
    <source>
        <dbReference type="SMART" id="SM00829"/>
    </source>
</evidence>
<sequence>MSQKALLLKSKQGAFELGSRDIQKPGVGEVLVKSYAAALNPVDWKIQAYGIFLQDSDYPAVLGQDTAGVVEEVGAGVTHVAKGDRVTARGDMVRSNYASFQQYMLADAHFVAKIPDSISFDEASSIPLGIDTATIGLFGPADGKLAFPDSPDIYKGQTIFVLGGSSSVGLYAIQAAHLAGFSTIITTSSLTHEGYLKSLGATHVVDRHLSPDEVAARVKTITSDPIKIVYDAISEADTQKAAWSLLAPDGHLVLTLPPTIQPEAGDNRTLKSVYGSPYAPPNAEFSRKWWAKLPEWLNEGKIKPNKVDVLPGGLEGAVAGFERMKANKVSGVKLVVRPFEGT</sequence>
<dbReference type="InterPro" id="IPR013149">
    <property type="entry name" value="ADH-like_C"/>
</dbReference>
<dbReference type="GO" id="GO:0016651">
    <property type="term" value="F:oxidoreductase activity, acting on NAD(P)H"/>
    <property type="evidence" value="ECO:0007669"/>
    <property type="project" value="InterPro"/>
</dbReference>
<dbReference type="InterPro" id="IPR036291">
    <property type="entry name" value="NAD(P)-bd_dom_sf"/>
</dbReference>
<dbReference type="InterPro" id="IPR047122">
    <property type="entry name" value="Trans-enoyl_RdTase-like"/>
</dbReference>
<name>A0A5M3MEI3_CONPW</name>
<dbReference type="OMA" id="WFDNPRA"/>
<dbReference type="InterPro" id="IPR011032">
    <property type="entry name" value="GroES-like_sf"/>
</dbReference>
<dbReference type="Gene3D" id="3.90.180.10">
    <property type="entry name" value="Medium-chain alcohol dehydrogenases, catalytic domain"/>
    <property type="match status" value="1"/>
</dbReference>
<reference evidence="3" key="1">
    <citation type="journal article" date="2012" name="Science">
        <title>The Paleozoic origin of enzymatic lignin decomposition reconstructed from 31 fungal genomes.</title>
        <authorList>
            <person name="Floudas D."/>
            <person name="Binder M."/>
            <person name="Riley R."/>
            <person name="Barry K."/>
            <person name="Blanchette R.A."/>
            <person name="Henrissat B."/>
            <person name="Martinez A.T."/>
            <person name="Otillar R."/>
            <person name="Spatafora J.W."/>
            <person name="Yadav J.S."/>
            <person name="Aerts A."/>
            <person name="Benoit I."/>
            <person name="Boyd A."/>
            <person name="Carlson A."/>
            <person name="Copeland A."/>
            <person name="Coutinho P.M."/>
            <person name="de Vries R.P."/>
            <person name="Ferreira P."/>
            <person name="Findley K."/>
            <person name="Foster B."/>
            <person name="Gaskell J."/>
            <person name="Glotzer D."/>
            <person name="Gorecki P."/>
            <person name="Heitman J."/>
            <person name="Hesse C."/>
            <person name="Hori C."/>
            <person name="Igarashi K."/>
            <person name="Jurgens J.A."/>
            <person name="Kallen N."/>
            <person name="Kersten P."/>
            <person name="Kohler A."/>
            <person name="Kuees U."/>
            <person name="Kumar T.K.A."/>
            <person name="Kuo A."/>
            <person name="LaButti K."/>
            <person name="Larrondo L.F."/>
            <person name="Lindquist E."/>
            <person name="Ling A."/>
            <person name="Lombard V."/>
            <person name="Lucas S."/>
            <person name="Lundell T."/>
            <person name="Martin R."/>
            <person name="McLaughlin D.J."/>
            <person name="Morgenstern I."/>
            <person name="Morin E."/>
            <person name="Murat C."/>
            <person name="Nagy L.G."/>
            <person name="Nolan M."/>
            <person name="Ohm R.A."/>
            <person name="Patyshakuliyeva A."/>
            <person name="Rokas A."/>
            <person name="Ruiz-Duenas F.J."/>
            <person name="Sabat G."/>
            <person name="Salamov A."/>
            <person name="Samejima M."/>
            <person name="Schmutz J."/>
            <person name="Slot J.C."/>
            <person name="St John F."/>
            <person name="Stenlid J."/>
            <person name="Sun H."/>
            <person name="Sun S."/>
            <person name="Syed K."/>
            <person name="Tsang A."/>
            <person name="Wiebenga A."/>
            <person name="Young D."/>
            <person name="Pisabarro A."/>
            <person name="Eastwood D.C."/>
            <person name="Martin F."/>
            <person name="Cullen D."/>
            <person name="Grigoriev I.V."/>
            <person name="Hibbett D.S."/>
        </authorList>
    </citation>
    <scope>NUCLEOTIDE SEQUENCE [LARGE SCALE GENOMIC DNA]</scope>
    <source>
        <strain evidence="3">RWD-64-598 SS2</strain>
    </source>
</reference>
<dbReference type="AlphaFoldDB" id="A0A5M3MEI3"/>
<dbReference type="CDD" id="cd08249">
    <property type="entry name" value="enoyl_reductase_like"/>
    <property type="match status" value="1"/>
</dbReference>
<dbReference type="RefSeq" id="XP_007772620.1">
    <property type="nucleotide sequence ID" value="XM_007774430.1"/>
</dbReference>
<comment type="caution">
    <text evidence="2">The sequence shown here is derived from an EMBL/GenBank/DDBJ whole genome shotgun (WGS) entry which is preliminary data.</text>
</comment>
<keyword evidence="3" id="KW-1185">Reference proteome</keyword>